<dbReference type="PROSITE" id="PS00092">
    <property type="entry name" value="N6_MTASE"/>
    <property type="match status" value="1"/>
</dbReference>
<dbReference type="InterPro" id="IPR029063">
    <property type="entry name" value="SAM-dependent_MTases_sf"/>
</dbReference>
<evidence type="ECO:0000256" key="2">
    <source>
        <dbReference type="ARBA" id="ARBA00022603"/>
    </source>
</evidence>
<reference evidence="5 6" key="1">
    <citation type="journal article" date="2020" name="Front. Microbiol.">
        <title>Genetic Organization of the aprX-lipA2 Operon Affects the Proteolytic Potential of Pseudomonas Species in Milk.</title>
        <authorList>
            <person name="Maier C."/>
            <person name="Huptas C."/>
            <person name="von Neubeck M."/>
            <person name="Scherer S."/>
            <person name="Wenning M."/>
            <person name="Lucking G."/>
        </authorList>
    </citation>
    <scope>NUCLEOTIDE SEQUENCE [LARGE SCALE GENOMIC DNA]</scope>
    <source>
        <strain evidence="5 6">WS 5094</strain>
    </source>
</reference>
<evidence type="ECO:0000313" key="5">
    <source>
        <dbReference type="EMBL" id="NNB48787.1"/>
    </source>
</evidence>
<dbReference type="GO" id="GO:0032259">
    <property type="term" value="P:methylation"/>
    <property type="evidence" value="ECO:0007669"/>
    <property type="project" value="UniProtKB-KW"/>
</dbReference>
<comment type="caution">
    <text evidence="5">The sequence shown here is derived from an EMBL/GenBank/DDBJ whole genome shotgun (WGS) entry which is preliminary data.</text>
</comment>
<dbReference type="Pfam" id="PF01555">
    <property type="entry name" value="N6_N4_Mtase"/>
    <property type="match status" value="1"/>
</dbReference>
<comment type="similarity">
    <text evidence="1">Belongs to the N(4)/N(6)-methyltransferase family.</text>
</comment>
<accession>A0A9Q5FNI7</accession>
<gene>
    <name evidence="5" type="ORF">HBN89_05780</name>
</gene>
<dbReference type="EMBL" id="JAAQYX010000005">
    <property type="protein sequence ID" value="NNB48787.1"/>
    <property type="molecule type" value="Genomic_DNA"/>
</dbReference>
<keyword evidence="2" id="KW-0489">Methyltransferase</keyword>
<evidence type="ECO:0000313" key="6">
    <source>
        <dbReference type="Proteomes" id="UP000564604"/>
    </source>
</evidence>
<dbReference type="RefSeq" id="WP_169907477.1">
    <property type="nucleotide sequence ID" value="NZ_JAAQYX010000005.1"/>
</dbReference>
<organism evidence="5 6">
    <name type="scientific">Pseudomonas fragi</name>
    <dbReference type="NCBI Taxonomy" id="296"/>
    <lineage>
        <taxon>Bacteria</taxon>
        <taxon>Pseudomonadati</taxon>
        <taxon>Pseudomonadota</taxon>
        <taxon>Gammaproteobacteria</taxon>
        <taxon>Pseudomonadales</taxon>
        <taxon>Pseudomonadaceae</taxon>
        <taxon>Pseudomonas</taxon>
    </lineage>
</organism>
<evidence type="ECO:0000259" key="4">
    <source>
        <dbReference type="Pfam" id="PF01555"/>
    </source>
</evidence>
<protein>
    <submittedName>
        <fullName evidence="5">Site-specific DNA-methyltransferase</fullName>
    </submittedName>
</protein>
<dbReference type="InterPro" id="IPR002052">
    <property type="entry name" value="DNA_methylase_N6_adenine_CS"/>
</dbReference>
<dbReference type="InterPro" id="IPR002941">
    <property type="entry name" value="DNA_methylase_N4/N6"/>
</dbReference>
<dbReference type="SUPFAM" id="SSF53335">
    <property type="entry name" value="S-adenosyl-L-methionine-dependent methyltransferases"/>
    <property type="match status" value="2"/>
</dbReference>
<dbReference type="AlphaFoldDB" id="A0A9Q5FNI7"/>
<proteinExistence type="inferred from homology"/>
<keyword evidence="3" id="KW-0808">Transferase</keyword>
<feature type="domain" description="DNA methylase N-4/N-6" evidence="4">
    <location>
        <begin position="99"/>
        <end position="154"/>
    </location>
</feature>
<dbReference type="Proteomes" id="UP000564604">
    <property type="component" value="Unassembled WGS sequence"/>
</dbReference>
<name>A0A9Q5FNI7_PSEFR</name>
<evidence type="ECO:0000256" key="1">
    <source>
        <dbReference type="ARBA" id="ARBA00006594"/>
    </source>
</evidence>
<dbReference type="Gene3D" id="3.40.50.150">
    <property type="entry name" value="Vaccinia Virus protein VP39"/>
    <property type="match status" value="2"/>
</dbReference>
<evidence type="ECO:0000256" key="3">
    <source>
        <dbReference type="ARBA" id="ARBA00022679"/>
    </source>
</evidence>
<dbReference type="GO" id="GO:0008170">
    <property type="term" value="F:N-methyltransferase activity"/>
    <property type="evidence" value="ECO:0007669"/>
    <property type="project" value="InterPro"/>
</dbReference>
<dbReference type="GO" id="GO:0003677">
    <property type="term" value="F:DNA binding"/>
    <property type="evidence" value="ECO:0007669"/>
    <property type="project" value="InterPro"/>
</dbReference>
<sequence length="929" mass="105751">MTDQLFSEHKQDISVECLGNTFSSEKARREHFTKLLAEKLKDPEFRKIEGFPQGTDEAILAMSDPPYYTACPNPFLEEFVRHYGKPYDPSVKYSREPQTIDVSVGKTDALYKAHSYHTKVPHLAIVPSILHYTEPGDVVLDGFGGSGMTGVAAQWCGNAPLVYRHELETEWRKQGKAAPKWGERRVILNDLSPAATFIAANYNLPFDVDAFSKAGKQMLKEVDQELGWMYETLHSDGKTQGRIEYTVWSEVLSCTSCAGEIVFTDAALDEETQRVADVLTCPHCGAQGTKEQMDLSFESFVDASTRATEKRPKRVPVIIKYKIGKATFSKRPDSDDLDRLKRIEQLPLPEEMPTDRLPDCQMTRVGRMRTTNTSAVHFMFLPRAAHAMAAMWRKAKATKDPRTRQILLFLVEQAIWGMSVLNRYKTIMHGRTESSNVNQYLSGVLYVPSQTSEVSPWYNLSNRLDRLAKVFSTYKTNYGASAITCGTAARIPIPDGCIDYVFTDPPFGENIYYADLNILVESWHRVVTDVKPEAIVDRVRQKGVPEYQHLMQRCFAEYYRVLKPGRWMTVVFSNSRAAVWNAIQVALQQVGFVVAEVTALDKVQGSFQQVMSTNAVKQDLIISAYKPNGGLEERFDQRGATADSVWDFVQTHLKQLPVVKVTSGYPQELLSIVERDPRRIYDRMASWFIRHGTMVPISTPEFLAELPVRYREMNGMVFLPDQLVEYEKVRSRIPQVKQAELFVSDERSAIDWLTNLLLKRPSTRSEIHPEYIPQIGSAKRKGEIIPELDQLLEDNFLRYDGTSEVPSQIHSYLSTNHKDLRGLEKNSPALVAKAKDRWYVPDPNKAQDLEKKREKALLKEFDVYRSFAGRKIKESRLEVLRAGFRAAWANNDYATIISIADKLPDATLQEDEKLLTFYDMALTRTEDGI</sequence>